<name>A0A2V1E2H9_9PLEO</name>
<dbReference type="STRING" id="97972.A0A2V1E2H9"/>
<accession>A0A2V1E2H9</accession>
<dbReference type="AlphaFoldDB" id="A0A2V1E2H9"/>
<dbReference type="OrthoDB" id="3709578at2759"/>
<protein>
    <submittedName>
        <fullName evidence="2">Uncharacterized protein</fullName>
    </submittedName>
</protein>
<dbReference type="Proteomes" id="UP000244855">
    <property type="component" value="Unassembled WGS sequence"/>
</dbReference>
<gene>
    <name evidence="2" type="ORF">DM02DRAFT_651618</name>
</gene>
<proteinExistence type="predicted"/>
<sequence>MPQQPHKRGLLSLNLESDVEHLAQRVEDGINNSYARSSASRSSSRSHQDGTKGRQRTSVEILTKPFEQAVQRTVDGVLKEEKINPSPGKKVVSAGSGELTTTTITAKSTNSDEPVVRKTIVKQDISGGNTHRRDRTSSPVDLESLEAQYDTSDL</sequence>
<dbReference type="EMBL" id="KZ805321">
    <property type="protein sequence ID" value="PVI04449.1"/>
    <property type="molecule type" value="Genomic_DNA"/>
</dbReference>
<evidence type="ECO:0000313" key="3">
    <source>
        <dbReference type="Proteomes" id="UP000244855"/>
    </source>
</evidence>
<reference evidence="2 3" key="1">
    <citation type="journal article" date="2018" name="Sci. Rep.">
        <title>Comparative genomics provides insights into the lifestyle and reveals functional heterogeneity of dark septate endophytic fungi.</title>
        <authorList>
            <person name="Knapp D.G."/>
            <person name="Nemeth J.B."/>
            <person name="Barry K."/>
            <person name="Hainaut M."/>
            <person name="Henrissat B."/>
            <person name="Johnson J."/>
            <person name="Kuo A."/>
            <person name="Lim J.H.P."/>
            <person name="Lipzen A."/>
            <person name="Nolan M."/>
            <person name="Ohm R.A."/>
            <person name="Tamas L."/>
            <person name="Grigoriev I.V."/>
            <person name="Spatafora J.W."/>
            <person name="Nagy L.G."/>
            <person name="Kovacs G.M."/>
        </authorList>
    </citation>
    <scope>NUCLEOTIDE SEQUENCE [LARGE SCALE GENOMIC DNA]</scope>
    <source>
        <strain evidence="2 3">DSE2036</strain>
    </source>
</reference>
<organism evidence="2 3">
    <name type="scientific">Periconia macrospinosa</name>
    <dbReference type="NCBI Taxonomy" id="97972"/>
    <lineage>
        <taxon>Eukaryota</taxon>
        <taxon>Fungi</taxon>
        <taxon>Dikarya</taxon>
        <taxon>Ascomycota</taxon>
        <taxon>Pezizomycotina</taxon>
        <taxon>Dothideomycetes</taxon>
        <taxon>Pleosporomycetidae</taxon>
        <taxon>Pleosporales</taxon>
        <taxon>Massarineae</taxon>
        <taxon>Periconiaceae</taxon>
        <taxon>Periconia</taxon>
    </lineage>
</organism>
<feature type="region of interest" description="Disordered" evidence="1">
    <location>
        <begin position="123"/>
        <end position="154"/>
    </location>
</feature>
<evidence type="ECO:0000256" key="1">
    <source>
        <dbReference type="SAM" id="MobiDB-lite"/>
    </source>
</evidence>
<evidence type="ECO:0000313" key="2">
    <source>
        <dbReference type="EMBL" id="PVI04449.1"/>
    </source>
</evidence>
<keyword evidence="3" id="KW-1185">Reference proteome</keyword>
<feature type="compositionally biased region" description="Low complexity" evidence="1">
    <location>
        <begin position="33"/>
        <end position="45"/>
    </location>
</feature>
<feature type="region of interest" description="Disordered" evidence="1">
    <location>
        <begin position="26"/>
        <end position="60"/>
    </location>
</feature>